<protein>
    <submittedName>
        <fullName evidence="2">Uncharacterized protein</fullName>
    </submittedName>
</protein>
<evidence type="ECO:0000313" key="3">
    <source>
        <dbReference type="Proteomes" id="UP000424527"/>
    </source>
</evidence>
<proteinExistence type="predicted"/>
<evidence type="ECO:0000256" key="1">
    <source>
        <dbReference type="SAM" id="MobiDB-lite"/>
    </source>
</evidence>
<feature type="region of interest" description="Disordered" evidence="1">
    <location>
        <begin position="200"/>
        <end position="221"/>
    </location>
</feature>
<accession>A0A6G0IMG7</accession>
<dbReference type="AlphaFoldDB" id="A0A6G0IMG7"/>
<organism evidence="2 3">
    <name type="scientific">Larimichthys crocea</name>
    <name type="common">Large yellow croaker</name>
    <name type="synonym">Pseudosciaena crocea</name>
    <dbReference type="NCBI Taxonomy" id="215358"/>
    <lineage>
        <taxon>Eukaryota</taxon>
        <taxon>Metazoa</taxon>
        <taxon>Chordata</taxon>
        <taxon>Craniata</taxon>
        <taxon>Vertebrata</taxon>
        <taxon>Euteleostomi</taxon>
        <taxon>Actinopterygii</taxon>
        <taxon>Neopterygii</taxon>
        <taxon>Teleostei</taxon>
        <taxon>Neoteleostei</taxon>
        <taxon>Acanthomorphata</taxon>
        <taxon>Eupercaria</taxon>
        <taxon>Sciaenidae</taxon>
        <taxon>Larimichthys</taxon>
    </lineage>
</organism>
<dbReference type="EMBL" id="REGW02000009">
    <property type="protein sequence ID" value="KAE8292620.1"/>
    <property type="molecule type" value="Genomic_DNA"/>
</dbReference>
<sequence>MTKTGKPDTYWHDICTKYAQGQFHFSTGKRPGAKKRKKALEEIDACPLQTNTKDLFGRSLRCSCGFHKPADHLSGACSSKAGEVETEAGAVRGDAETRRRSGSMVVLWFQSSPHLGNLLTPPYSEDMHFLGERIAVEYLLAQTNRGDLLAPKQMPEIPTQVLEEDEDEPDATVCMPGDLGAVEPDAALCQSAELGAGGSAVEDQVSLEGDTEPGPLVAETSQSDSRGVVGWEAVDALAAYLVDLNRTITALSVKEEADIVRLYTALHAMDKAPSRYSPKSQEERTCVRRTVACTQEANKRQQSSL</sequence>
<gene>
    <name evidence="2" type="ORF">D5F01_LYC09992</name>
</gene>
<dbReference type="Proteomes" id="UP000424527">
    <property type="component" value="Unassembled WGS sequence"/>
</dbReference>
<name>A0A6G0IMG7_LARCR</name>
<evidence type="ECO:0000313" key="2">
    <source>
        <dbReference type="EMBL" id="KAE8292620.1"/>
    </source>
</evidence>
<comment type="caution">
    <text evidence="2">The sequence shown here is derived from an EMBL/GenBank/DDBJ whole genome shotgun (WGS) entry which is preliminary data.</text>
</comment>
<keyword evidence="3" id="KW-1185">Reference proteome</keyword>
<reference evidence="2 3" key="1">
    <citation type="submission" date="2019-07" db="EMBL/GenBank/DDBJ databases">
        <title>Chromosome genome assembly for large yellow croaker.</title>
        <authorList>
            <person name="Xiao S."/>
        </authorList>
    </citation>
    <scope>NUCLEOTIDE SEQUENCE [LARGE SCALE GENOMIC DNA]</scope>
    <source>
        <strain evidence="2">JMULYC20181020</strain>
        <tissue evidence="2">Muscle</tissue>
    </source>
</reference>